<organism evidence="2">
    <name type="scientific">Salpingoeca rosetta (strain ATCC 50818 / BSB-021)</name>
    <dbReference type="NCBI Taxonomy" id="946362"/>
    <lineage>
        <taxon>Eukaryota</taxon>
        <taxon>Choanoflagellata</taxon>
        <taxon>Craspedida</taxon>
        <taxon>Salpingoecidae</taxon>
        <taxon>Salpingoeca</taxon>
    </lineage>
</organism>
<keyword evidence="1" id="KW-0282">Flagellum</keyword>
<gene>
    <name evidence="1" type="ORF">PTSG_05201</name>
</gene>
<dbReference type="RefSeq" id="XP_004993779.1">
    <property type="nucleotide sequence ID" value="XM_004993722.1"/>
</dbReference>
<sequence>MPEFTEKQIKAAKKEGGKKGQDLSGMHDMGGISYFHVAMEKCEGSLELLQHALDGANVEVDEKADDRKGGAGHLGKMFLSANNDQLAIICHVPKDRHEVVTPKEWVEVFLGMYNGKIVEEGEDFVKATVPADKDNERFPLKMRDEAMNLGYSFLAKKGLVREDEDEDDMLDGDALEAAGIEW</sequence>
<protein>
    <submittedName>
        <fullName evidence="1">Flagellar associated protein</fullName>
    </submittedName>
</protein>
<proteinExistence type="predicted"/>
<dbReference type="AlphaFoldDB" id="F2UAT1"/>
<dbReference type="OrthoDB" id="249703at2759"/>
<dbReference type="KEGG" id="sre:PTSG_05201"/>
<dbReference type="GeneID" id="16074358"/>
<dbReference type="OMA" id="EERKGCS"/>
<accession>F2UAT1</accession>
<evidence type="ECO:0000313" key="2">
    <source>
        <dbReference type="Proteomes" id="UP000007799"/>
    </source>
</evidence>
<dbReference type="eggNOG" id="ENOG502S6FF">
    <property type="taxonomic scope" value="Eukaryota"/>
</dbReference>
<keyword evidence="1" id="KW-0966">Cell projection</keyword>
<dbReference type="InParanoid" id="F2UAT1"/>
<dbReference type="Proteomes" id="UP000007799">
    <property type="component" value="Unassembled WGS sequence"/>
</dbReference>
<dbReference type="EMBL" id="GL832966">
    <property type="protein sequence ID" value="EGD73497.1"/>
    <property type="molecule type" value="Genomic_DNA"/>
</dbReference>
<name>F2UAT1_SALR5</name>
<evidence type="ECO:0000313" key="1">
    <source>
        <dbReference type="EMBL" id="EGD73497.1"/>
    </source>
</evidence>
<reference evidence="1" key="1">
    <citation type="submission" date="2009-08" db="EMBL/GenBank/DDBJ databases">
        <title>Annotation of Salpingoeca rosetta.</title>
        <authorList>
            <consortium name="The Broad Institute Genome Sequencing Platform"/>
            <person name="Russ C."/>
            <person name="Cuomo C."/>
            <person name="Burger G."/>
            <person name="Gray M.W."/>
            <person name="Holland P.W.H."/>
            <person name="King N."/>
            <person name="Lang F.B.F."/>
            <person name="Roger A.J."/>
            <person name="Ruiz-Trillo I."/>
            <person name="Young S.K."/>
            <person name="Zeng Q."/>
            <person name="Gargeya S."/>
            <person name="Alvarado L."/>
            <person name="Berlin A."/>
            <person name="Chapman S.B."/>
            <person name="Chen Z."/>
            <person name="Freedman E."/>
            <person name="Gellesch M."/>
            <person name="Goldberg J."/>
            <person name="Griggs A."/>
            <person name="Gujja S."/>
            <person name="Heilman E."/>
            <person name="Heiman D."/>
            <person name="Howarth C."/>
            <person name="Mehta T."/>
            <person name="Neiman D."/>
            <person name="Pearson M."/>
            <person name="Roberts A."/>
            <person name="Saif S."/>
            <person name="Shea T."/>
            <person name="Shenoy N."/>
            <person name="Sisk P."/>
            <person name="Stolte C."/>
            <person name="Sykes S."/>
            <person name="White J."/>
            <person name="Yandava C."/>
            <person name="Haas B."/>
            <person name="Nusbaum C."/>
            <person name="Birren B."/>
        </authorList>
    </citation>
    <scope>NUCLEOTIDE SEQUENCE [LARGE SCALE GENOMIC DNA]</scope>
    <source>
        <strain evidence="1">ATCC 50818</strain>
    </source>
</reference>
<keyword evidence="1" id="KW-0969">Cilium</keyword>
<keyword evidence="2" id="KW-1185">Reference proteome</keyword>